<evidence type="ECO:0000313" key="1">
    <source>
        <dbReference type="Ensembl" id="ENSOKIP00005037779.1"/>
    </source>
</evidence>
<dbReference type="Proteomes" id="UP000694557">
    <property type="component" value="Unassembled WGS sequence"/>
</dbReference>
<name>A0A8C7G6W9_ONCKI</name>
<organism evidence="1 2">
    <name type="scientific">Oncorhynchus kisutch</name>
    <name type="common">Coho salmon</name>
    <name type="synonym">Salmo kisutch</name>
    <dbReference type="NCBI Taxonomy" id="8019"/>
    <lineage>
        <taxon>Eukaryota</taxon>
        <taxon>Metazoa</taxon>
        <taxon>Chordata</taxon>
        <taxon>Craniata</taxon>
        <taxon>Vertebrata</taxon>
        <taxon>Euteleostomi</taxon>
        <taxon>Actinopterygii</taxon>
        <taxon>Neopterygii</taxon>
        <taxon>Teleostei</taxon>
        <taxon>Protacanthopterygii</taxon>
        <taxon>Salmoniformes</taxon>
        <taxon>Salmonidae</taxon>
        <taxon>Salmoninae</taxon>
        <taxon>Oncorhynchus</taxon>
    </lineage>
</organism>
<accession>A0A8C7G6W9</accession>
<proteinExistence type="predicted"/>
<protein>
    <submittedName>
        <fullName evidence="1">Uncharacterized protein</fullName>
    </submittedName>
</protein>
<dbReference type="Gene3D" id="4.10.910.10">
    <property type="entry name" value="30s ribosomal protein s13, domain 2"/>
    <property type="match status" value="1"/>
</dbReference>
<keyword evidence="2" id="KW-1185">Reference proteome</keyword>
<dbReference type="InterPro" id="IPR027437">
    <property type="entry name" value="Rbsml_uS13_C"/>
</dbReference>
<dbReference type="GeneTree" id="ENSGT01000000219320"/>
<evidence type="ECO:0000313" key="2">
    <source>
        <dbReference type="Proteomes" id="UP000694557"/>
    </source>
</evidence>
<sequence>MEQDDMIKDEKDGNYSQVLDNVLDNKLREVLERQKKNMHTKIIGCTVGMSKKK</sequence>
<reference evidence="1" key="1">
    <citation type="submission" date="2025-08" db="UniProtKB">
        <authorList>
            <consortium name="Ensembl"/>
        </authorList>
    </citation>
    <scope>IDENTIFICATION</scope>
</reference>
<reference evidence="1" key="2">
    <citation type="submission" date="2025-09" db="UniProtKB">
        <authorList>
            <consortium name="Ensembl"/>
        </authorList>
    </citation>
    <scope>IDENTIFICATION</scope>
</reference>
<dbReference type="AlphaFoldDB" id="A0A8C7G6W9"/>
<dbReference type="Ensembl" id="ENSOKIT00005039873.1">
    <property type="protein sequence ID" value="ENSOKIP00005037779.1"/>
    <property type="gene ID" value="ENSOKIG00005016102.1"/>
</dbReference>